<evidence type="ECO:0000259" key="10">
    <source>
        <dbReference type="Pfam" id="PF00593"/>
    </source>
</evidence>
<proteinExistence type="inferred from homology"/>
<reference evidence="12 13" key="1">
    <citation type="submission" date="2016-07" db="EMBL/GenBank/DDBJ databases">
        <title>Genome analysis of Flavihumibacter stibioxidans YS-17.</title>
        <authorList>
            <person name="Shi K."/>
            <person name="Han Y."/>
            <person name="Wang G."/>
        </authorList>
    </citation>
    <scope>NUCLEOTIDE SEQUENCE [LARGE SCALE GENOMIC DNA]</scope>
    <source>
        <strain evidence="12 13">YS-17</strain>
    </source>
</reference>
<keyword evidence="6 8" id="KW-0472">Membrane</keyword>
<organism evidence="12 13">
    <name type="scientific">Flavihumibacter stibioxidans</name>
    <dbReference type="NCBI Taxonomy" id="1834163"/>
    <lineage>
        <taxon>Bacteria</taxon>
        <taxon>Pseudomonadati</taxon>
        <taxon>Bacteroidota</taxon>
        <taxon>Chitinophagia</taxon>
        <taxon>Chitinophagales</taxon>
        <taxon>Chitinophagaceae</taxon>
        <taxon>Flavihumibacter</taxon>
    </lineage>
</organism>
<evidence type="ECO:0000256" key="7">
    <source>
        <dbReference type="ARBA" id="ARBA00023237"/>
    </source>
</evidence>
<evidence type="ECO:0000313" key="13">
    <source>
        <dbReference type="Proteomes" id="UP000765802"/>
    </source>
</evidence>
<comment type="similarity">
    <text evidence="8 9">Belongs to the TonB-dependent receptor family.</text>
</comment>
<dbReference type="NCBIfam" id="TIGR04057">
    <property type="entry name" value="SusC_RagA_signa"/>
    <property type="match status" value="1"/>
</dbReference>
<dbReference type="Gene3D" id="2.60.40.1120">
    <property type="entry name" value="Carboxypeptidase-like, regulatory domain"/>
    <property type="match status" value="1"/>
</dbReference>
<dbReference type="InterPro" id="IPR037066">
    <property type="entry name" value="Plug_dom_sf"/>
</dbReference>
<evidence type="ECO:0000259" key="11">
    <source>
        <dbReference type="Pfam" id="PF07715"/>
    </source>
</evidence>
<evidence type="ECO:0000256" key="6">
    <source>
        <dbReference type="ARBA" id="ARBA00023136"/>
    </source>
</evidence>
<dbReference type="InterPro" id="IPR039426">
    <property type="entry name" value="TonB-dep_rcpt-like"/>
</dbReference>
<evidence type="ECO:0000256" key="8">
    <source>
        <dbReference type="PROSITE-ProRule" id="PRU01360"/>
    </source>
</evidence>
<evidence type="ECO:0000256" key="9">
    <source>
        <dbReference type="RuleBase" id="RU003357"/>
    </source>
</evidence>
<sequence length="1022" mass="113234">MLPGLFAGKAFAGRPDAITQQAPVSGKIIDGETGRPLPDVNILVKGTTAGVKSNAEGIFSLTVSSPDVVLVFSYIGYQQQEIKVGPRRELNIRMTRAVSELDEVVAVGYGQQKKRDITGAISSINAKTIENTPVKDLMSAMQGRVAGVQVVSNSGAPGDGISITVRGQSSLNSGNDPLYVIDGVPVESGSVSQLNGFESHGLNPLADINPGDIESIEVLKDAASTSIYGSRAANGVILITTRHGKVGKGKVNVKFYTGISKIGRQLDVLNASEWRDIIIDSYKNLDDYNGATSPSEPHWTAIDSLNPMNNGDVDWQSLMYRTAKQNQLDVSVSGGNNAARYALSTSLLDQDGIFLASNYKRITTRINTDFDVTQRMKAGINLSFTHGANNRINAAGTGNHSLVQSILVRPPIYSLTYPDGSPINYFNGKRNPIGLAEDVTHLNITNRIIGNQFLEYKIMEGLKFRTNISLDYLSMKEDEFYPSTVDYRPGYNTGSVRAIGNLTWANENYLTYNKTINKVHELSALAGFSQQEWKRETTGLDGIYFASDNIQTLNGAGTISNQAVNTTVEHGLVSYFGRMTYGFDGKYLFQANFRADGSSRFGDENRFGYFPSASAAWRFSDESFMKGFDFLNDGKLRFSYGQTGNEAIGNYTAQGEFAIGTNYLTNSGASPVVMPNKKLTWETSTQYDLGIDLVLFNNRINFTADAYVKNTSDLLFAVPIPETSGFNYITRNIGDIRNKGFEFSLNTKNFIREFKWNTNFNIGLNRNKIVSLPEEVLTNGFIQNGTYHILQVGQPIGAFYGYKFLGVYSRDEDNKNQVKNGSSNGKLFRGGDPIWHDLNGDNIIDPRDKQIIGNAQPKFTGGLTNNFTYKSFSLGVFFQFSYGNDIYSNLNMMRNWVFAYNNVSRDALNRWRKQGDVTNYPRPIRNDPMGNEYNRVSDRWVEDGSYLRLKNVNIAYNFPRAIINRLNINALRLYASGENLLTWTNYTGYDPDVSSYSGLRIGVDDGSYPQSRTFILGLNVEF</sequence>
<keyword evidence="13" id="KW-1185">Reference proteome</keyword>
<keyword evidence="4 8" id="KW-0812">Transmembrane</keyword>
<keyword evidence="7 8" id="KW-0998">Cell outer membrane</keyword>
<comment type="subcellular location">
    <subcellularLocation>
        <location evidence="1 8">Cell outer membrane</location>
        <topology evidence="1 8">Multi-pass membrane protein</topology>
    </subcellularLocation>
</comment>
<dbReference type="InterPro" id="IPR012910">
    <property type="entry name" value="Plug_dom"/>
</dbReference>
<feature type="domain" description="TonB-dependent receptor-like beta-barrel" evidence="10">
    <location>
        <begin position="448"/>
        <end position="980"/>
    </location>
</feature>
<dbReference type="InterPro" id="IPR023996">
    <property type="entry name" value="TonB-dep_OMP_SusC/RagA"/>
</dbReference>
<keyword evidence="5 9" id="KW-0798">TonB box</keyword>
<dbReference type="Pfam" id="PF13715">
    <property type="entry name" value="CarbopepD_reg_2"/>
    <property type="match status" value="1"/>
</dbReference>
<dbReference type="SUPFAM" id="SSF56935">
    <property type="entry name" value="Porins"/>
    <property type="match status" value="1"/>
</dbReference>
<dbReference type="SUPFAM" id="SSF49464">
    <property type="entry name" value="Carboxypeptidase regulatory domain-like"/>
    <property type="match status" value="1"/>
</dbReference>
<gene>
    <name evidence="12" type="ORF">BC349_02525</name>
</gene>
<evidence type="ECO:0000256" key="5">
    <source>
        <dbReference type="ARBA" id="ARBA00023077"/>
    </source>
</evidence>
<name>A0ABR7M4D0_9BACT</name>
<accession>A0ABR7M4D0</accession>
<evidence type="ECO:0000256" key="4">
    <source>
        <dbReference type="ARBA" id="ARBA00022692"/>
    </source>
</evidence>
<feature type="domain" description="TonB-dependent receptor plug" evidence="11">
    <location>
        <begin position="113"/>
        <end position="236"/>
    </location>
</feature>
<dbReference type="Proteomes" id="UP000765802">
    <property type="component" value="Unassembled WGS sequence"/>
</dbReference>
<comment type="caution">
    <text evidence="12">The sequence shown here is derived from an EMBL/GenBank/DDBJ whole genome shotgun (WGS) entry which is preliminary data.</text>
</comment>
<keyword evidence="3 8" id="KW-1134">Transmembrane beta strand</keyword>
<evidence type="ECO:0000313" key="12">
    <source>
        <dbReference type="EMBL" id="MBC6489827.1"/>
    </source>
</evidence>
<dbReference type="NCBIfam" id="TIGR04056">
    <property type="entry name" value="OMP_RagA_SusC"/>
    <property type="match status" value="1"/>
</dbReference>
<dbReference type="InterPro" id="IPR036942">
    <property type="entry name" value="Beta-barrel_TonB_sf"/>
</dbReference>
<evidence type="ECO:0000256" key="2">
    <source>
        <dbReference type="ARBA" id="ARBA00022448"/>
    </source>
</evidence>
<evidence type="ECO:0000256" key="3">
    <source>
        <dbReference type="ARBA" id="ARBA00022452"/>
    </source>
</evidence>
<keyword evidence="2 8" id="KW-0813">Transport</keyword>
<dbReference type="Gene3D" id="2.170.130.10">
    <property type="entry name" value="TonB-dependent receptor, plug domain"/>
    <property type="match status" value="1"/>
</dbReference>
<protein>
    <submittedName>
        <fullName evidence="12">SusC/RagA family TonB-linked outer membrane protein</fullName>
    </submittedName>
</protein>
<dbReference type="PROSITE" id="PS52016">
    <property type="entry name" value="TONB_DEPENDENT_REC_3"/>
    <property type="match status" value="1"/>
</dbReference>
<dbReference type="InterPro" id="IPR023997">
    <property type="entry name" value="TonB-dep_OMP_SusC/RagA_CS"/>
</dbReference>
<evidence type="ECO:0000256" key="1">
    <source>
        <dbReference type="ARBA" id="ARBA00004571"/>
    </source>
</evidence>
<dbReference type="Pfam" id="PF00593">
    <property type="entry name" value="TonB_dep_Rec_b-barrel"/>
    <property type="match status" value="1"/>
</dbReference>
<dbReference type="InterPro" id="IPR000531">
    <property type="entry name" value="Beta-barrel_TonB"/>
</dbReference>
<dbReference type="Gene3D" id="2.40.170.20">
    <property type="entry name" value="TonB-dependent receptor, beta-barrel domain"/>
    <property type="match status" value="1"/>
</dbReference>
<dbReference type="EMBL" id="MBUA01000001">
    <property type="protein sequence ID" value="MBC6489827.1"/>
    <property type="molecule type" value="Genomic_DNA"/>
</dbReference>
<dbReference type="InterPro" id="IPR008969">
    <property type="entry name" value="CarboxyPept-like_regulatory"/>
</dbReference>
<dbReference type="Pfam" id="PF07715">
    <property type="entry name" value="Plug"/>
    <property type="match status" value="1"/>
</dbReference>